<name>A0A875RX47_EENNA</name>
<evidence type="ECO:0000256" key="7">
    <source>
        <dbReference type="RuleBase" id="RU364059"/>
    </source>
</evidence>
<evidence type="ECO:0000256" key="3">
    <source>
        <dbReference type="ARBA" id="ARBA00023015"/>
    </source>
</evidence>
<evidence type="ECO:0000313" key="10">
    <source>
        <dbReference type="EMBL" id="QPG73576.1"/>
    </source>
</evidence>
<feature type="region of interest" description="Disordered" evidence="8">
    <location>
        <begin position="516"/>
        <end position="536"/>
    </location>
</feature>
<evidence type="ECO:0000259" key="9">
    <source>
        <dbReference type="Pfam" id="PF10744"/>
    </source>
</evidence>
<keyword evidence="3 7" id="KW-0805">Transcription regulation</keyword>
<evidence type="ECO:0000256" key="8">
    <source>
        <dbReference type="SAM" id="MobiDB-lite"/>
    </source>
</evidence>
<dbReference type="GO" id="GO:0016592">
    <property type="term" value="C:mediator complex"/>
    <property type="evidence" value="ECO:0007669"/>
    <property type="project" value="InterPro"/>
</dbReference>
<dbReference type="PANTHER" id="PTHR35041:SF4">
    <property type="entry name" value="MEDIATOR OF RNA POLYMERASE II TRANSCRIPTION SUBUNIT 1"/>
    <property type="match status" value="1"/>
</dbReference>
<proteinExistence type="inferred from homology"/>
<dbReference type="AlphaFoldDB" id="A0A875RX47"/>
<feature type="compositionally biased region" description="Low complexity" evidence="8">
    <location>
        <begin position="516"/>
        <end position="531"/>
    </location>
</feature>
<comment type="similarity">
    <text evidence="2 7">Belongs to the Mediator complex subunit 1 family.</text>
</comment>
<dbReference type="PANTHER" id="PTHR35041">
    <property type="entry name" value="MEDIATOR OF RNA POLYMERASE II TRANSCRIPTION SUBUNIT 1"/>
    <property type="match status" value="1"/>
</dbReference>
<dbReference type="GO" id="GO:0045944">
    <property type="term" value="P:positive regulation of transcription by RNA polymerase II"/>
    <property type="evidence" value="ECO:0007669"/>
    <property type="project" value="UniProtKB-ARBA"/>
</dbReference>
<gene>
    <name evidence="10" type="ORF">FOA43_000888</name>
</gene>
<dbReference type="KEGG" id="bnn:FOA43_000888"/>
<evidence type="ECO:0000256" key="6">
    <source>
        <dbReference type="ARBA" id="ARBA00023242"/>
    </source>
</evidence>
<evidence type="ECO:0000313" key="11">
    <source>
        <dbReference type="Proteomes" id="UP000662931"/>
    </source>
</evidence>
<sequence>MPTIDPELLAPLFKISDILLKRPGKVSIDSIKRLSNIYGFETFTDTLALENNGKEGDVKNNLVYNLSSHSGSPINAREVGLLVDRLSLSGKILLIDIDFLEGIVNNVSISSAINLQPIDGEVYDFLEGWNGVEPVENILLSNLRCNTLDQFNKNLRILSQFDRLSLNPPNDLFNFFSQLTYNLVTVHKYQEKKLEEHQQDFTNDPSCALNGDEVTRNFNEGYFGLGKILLNQQTKIGLFLKIWEDNRFVNRYLDEKKGVKTREVLTPYFIHFKITENIRNDTGEDKDEDKETGGVSAVTITSAVGVETTPHSITNGVSATGDVSTVDTMDETPETTKSAESSGIKVRWFDNGDWLINANDTALNSNLNSLVLELCPSIWIPQDLLMEFGLQDYEVRTTDNDFFNNNQQDFDDLNLDKFYSRINKNHAIELRLESGKTIRVTYLIGCPMVKIFKITFGRLTKLCDLVNSLRNWCLLNSLMRNLLEHRAKDMEIEAISNAEENGTSIAEAIPSVVAGDTTTTTKTTVSSTTDDTSGEKEDLGEMVEDLRLDDVMKEYASLLDQDRTDDVSSENGSAPDLLSIEDLESDEIALIKGNDTMKIKDGMVYSKDKENVRMAEILTKTEQLVEIL</sequence>
<evidence type="ECO:0000256" key="4">
    <source>
        <dbReference type="ARBA" id="ARBA00023159"/>
    </source>
</evidence>
<keyword evidence="11" id="KW-1185">Reference proteome</keyword>
<reference evidence="10" key="1">
    <citation type="submission" date="2020-10" db="EMBL/GenBank/DDBJ databases">
        <authorList>
            <person name="Roach M.J.R."/>
        </authorList>
    </citation>
    <scope>NUCLEOTIDE SEQUENCE</scope>
    <source>
        <strain evidence="10">CBS 1945</strain>
    </source>
</reference>
<evidence type="ECO:0000256" key="2">
    <source>
        <dbReference type="ARBA" id="ARBA00006210"/>
    </source>
</evidence>
<feature type="domain" description="Mediator complex subunit Med1" evidence="9">
    <location>
        <begin position="16"/>
        <end position="482"/>
    </location>
</feature>
<dbReference type="Pfam" id="PF10744">
    <property type="entry name" value="Med1"/>
    <property type="match status" value="1"/>
</dbReference>
<dbReference type="Proteomes" id="UP000662931">
    <property type="component" value="Chromosome 1"/>
</dbReference>
<dbReference type="EMBL" id="CP064812">
    <property type="protein sequence ID" value="QPG73576.1"/>
    <property type="molecule type" value="Genomic_DNA"/>
</dbReference>
<accession>A0A875RX47</accession>
<comment type="subcellular location">
    <subcellularLocation>
        <location evidence="1 7">Nucleus</location>
    </subcellularLocation>
</comment>
<feature type="region of interest" description="Disordered" evidence="8">
    <location>
        <begin position="314"/>
        <end position="337"/>
    </location>
</feature>
<evidence type="ECO:0000256" key="5">
    <source>
        <dbReference type="ARBA" id="ARBA00023163"/>
    </source>
</evidence>
<evidence type="ECO:0000256" key="1">
    <source>
        <dbReference type="ARBA" id="ARBA00004123"/>
    </source>
</evidence>
<feature type="compositionally biased region" description="Polar residues" evidence="8">
    <location>
        <begin position="314"/>
        <end position="327"/>
    </location>
</feature>
<keyword evidence="5 7" id="KW-0804">Transcription</keyword>
<dbReference type="GO" id="GO:0003712">
    <property type="term" value="F:transcription coregulator activity"/>
    <property type="evidence" value="ECO:0007669"/>
    <property type="project" value="InterPro"/>
</dbReference>
<dbReference type="InterPro" id="IPR019680">
    <property type="entry name" value="Mediator_Med1"/>
</dbReference>
<protein>
    <recommendedName>
        <fullName evidence="7">Mediator of RNA polymerase II transcription subunit 1</fullName>
    </recommendedName>
    <alternativeName>
        <fullName evidence="7">Mediator complex subunit 1</fullName>
    </alternativeName>
</protein>
<dbReference type="OrthoDB" id="5310959at2759"/>
<keyword evidence="6 7" id="KW-0539">Nucleus</keyword>
<dbReference type="GeneID" id="62194289"/>
<organism evidence="10 11">
    <name type="scientific">Eeniella nana</name>
    <name type="common">Yeast</name>
    <name type="synonym">Brettanomyces nanus</name>
    <dbReference type="NCBI Taxonomy" id="13502"/>
    <lineage>
        <taxon>Eukaryota</taxon>
        <taxon>Fungi</taxon>
        <taxon>Dikarya</taxon>
        <taxon>Ascomycota</taxon>
        <taxon>Saccharomycotina</taxon>
        <taxon>Pichiomycetes</taxon>
        <taxon>Pichiales</taxon>
        <taxon>Pichiaceae</taxon>
        <taxon>Brettanomyces</taxon>
    </lineage>
</organism>
<dbReference type="RefSeq" id="XP_038777141.1">
    <property type="nucleotide sequence ID" value="XM_038921213.1"/>
</dbReference>
<comment type="function">
    <text evidence="7">Component of the Mediator complex, a coactivator involved in the regulated transcription of nearly all RNA polymerase II-dependent genes. Mediator functions as a bridge to convey information from gene-specific regulatory proteins to the basal RNA polymerase II transcription machinery. Mediator is recruited to promoters by direct interactions with regulatory proteins and serves as a scaffold for the assembly of a functional preinitiation complex with RNA polymerase II and the general transcription factors.</text>
</comment>
<keyword evidence="4 7" id="KW-0010">Activator</keyword>